<keyword evidence="4" id="KW-0597">Phosphoprotein</keyword>
<dbReference type="InterPro" id="IPR005467">
    <property type="entry name" value="His_kinase_dom"/>
</dbReference>
<dbReference type="SUPFAM" id="SSF158472">
    <property type="entry name" value="HAMP domain-like"/>
    <property type="match status" value="1"/>
</dbReference>
<name>A0A923MI62_9FIRM</name>
<evidence type="ECO:0000313" key="13">
    <source>
        <dbReference type="Proteomes" id="UP000620327"/>
    </source>
</evidence>
<proteinExistence type="predicted"/>
<evidence type="ECO:0000256" key="9">
    <source>
        <dbReference type="SAM" id="Phobius"/>
    </source>
</evidence>
<dbReference type="PROSITE" id="PS50109">
    <property type="entry name" value="HIS_KIN"/>
    <property type="match status" value="1"/>
</dbReference>
<dbReference type="Pfam" id="PF00672">
    <property type="entry name" value="HAMP"/>
    <property type="match status" value="1"/>
</dbReference>
<keyword evidence="13" id="KW-1185">Reference proteome</keyword>
<accession>A0A923MI62</accession>
<evidence type="ECO:0000256" key="8">
    <source>
        <dbReference type="SAM" id="Coils"/>
    </source>
</evidence>
<evidence type="ECO:0000259" key="11">
    <source>
        <dbReference type="PROSITE" id="PS50885"/>
    </source>
</evidence>
<evidence type="ECO:0000256" key="4">
    <source>
        <dbReference type="ARBA" id="ARBA00022553"/>
    </source>
</evidence>
<dbReference type="SUPFAM" id="SSF55874">
    <property type="entry name" value="ATPase domain of HSP90 chaperone/DNA topoisomerase II/histidine kinase"/>
    <property type="match status" value="1"/>
</dbReference>
<dbReference type="PANTHER" id="PTHR34220">
    <property type="entry name" value="SENSOR HISTIDINE KINASE YPDA"/>
    <property type="match status" value="1"/>
</dbReference>
<dbReference type="EC" id="2.7.13.3" evidence="3"/>
<reference evidence="12" key="1">
    <citation type="submission" date="2020-08" db="EMBL/GenBank/DDBJ databases">
        <title>Genome public.</title>
        <authorList>
            <person name="Liu C."/>
            <person name="Sun Q."/>
        </authorList>
    </citation>
    <scope>NUCLEOTIDE SEQUENCE</scope>
    <source>
        <strain evidence="12">BX15</strain>
    </source>
</reference>
<dbReference type="InterPro" id="IPR050640">
    <property type="entry name" value="Bact_2-comp_sensor_kinase"/>
</dbReference>
<dbReference type="InterPro" id="IPR010559">
    <property type="entry name" value="Sig_transdc_His_kin_internal"/>
</dbReference>
<evidence type="ECO:0000259" key="10">
    <source>
        <dbReference type="PROSITE" id="PS50109"/>
    </source>
</evidence>
<dbReference type="InterPro" id="IPR003594">
    <property type="entry name" value="HATPase_dom"/>
</dbReference>
<keyword evidence="8" id="KW-0175">Coiled coil</keyword>
<dbReference type="Gene3D" id="3.30.565.10">
    <property type="entry name" value="Histidine kinase-like ATPase, C-terminal domain"/>
    <property type="match status" value="1"/>
</dbReference>
<dbReference type="AlphaFoldDB" id="A0A923MI62"/>
<protein>
    <recommendedName>
        <fullName evidence="3">histidine kinase</fullName>
        <ecNumber evidence="3">2.7.13.3</ecNumber>
    </recommendedName>
</protein>
<dbReference type="Pfam" id="PF02518">
    <property type="entry name" value="HATPase_c"/>
    <property type="match status" value="1"/>
</dbReference>
<dbReference type="SMART" id="SM00387">
    <property type="entry name" value="HATPase_c"/>
    <property type="match status" value="1"/>
</dbReference>
<dbReference type="PROSITE" id="PS50885">
    <property type="entry name" value="HAMP"/>
    <property type="match status" value="1"/>
</dbReference>
<dbReference type="RefSeq" id="WP_187014430.1">
    <property type="nucleotide sequence ID" value="NZ_JACOQI010000005.1"/>
</dbReference>
<organism evidence="12 13">
    <name type="scientific">Dysosmobacter segnis</name>
    <dbReference type="NCBI Taxonomy" id="2763042"/>
    <lineage>
        <taxon>Bacteria</taxon>
        <taxon>Bacillati</taxon>
        <taxon>Bacillota</taxon>
        <taxon>Clostridia</taxon>
        <taxon>Eubacteriales</taxon>
        <taxon>Oscillospiraceae</taxon>
        <taxon>Dysosmobacter</taxon>
    </lineage>
</organism>
<gene>
    <name evidence="12" type="ORF">H8Z83_07380</name>
</gene>
<dbReference type="Pfam" id="PF06580">
    <property type="entry name" value="His_kinase"/>
    <property type="match status" value="1"/>
</dbReference>
<evidence type="ECO:0000313" key="12">
    <source>
        <dbReference type="EMBL" id="MBC5770141.1"/>
    </source>
</evidence>
<dbReference type="Proteomes" id="UP000620327">
    <property type="component" value="Unassembled WGS sequence"/>
</dbReference>
<dbReference type="InterPro" id="IPR036890">
    <property type="entry name" value="HATPase_C_sf"/>
</dbReference>
<dbReference type="GO" id="GO:0016020">
    <property type="term" value="C:membrane"/>
    <property type="evidence" value="ECO:0007669"/>
    <property type="project" value="UniProtKB-SubCell"/>
</dbReference>
<evidence type="ECO:0000256" key="6">
    <source>
        <dbReference type="ARBA" id="ARBA00022777"/>
    </source>
</evidence>
<evidence type="ECO:0000256" key="2">
    <source>
        <dbReference type="ARBA" id="ARBA00004370"/>
    </source>
</evidence>
<keyword evidence="9" id="KW-1133">Transmembrane helix</keyword>
<feature type="domain" description="Histidine kinase" evidence="10">
    <location>
        <begin position="453"/>
        <end position="554"/>
    </location>
</feature>
<dbReference type="Gene3D" id="6.10.340.10">
    <property type="match status" value="1"/>
</dbReference>
<evidence type="ECO:0000256" key="1">
    <source>
        <dbReference type="ARBA" id="ARBA00000085"/>
    </source>
</evidence>
<comment type="caution">
    <text evidence="12">The sequence shown here is derived from an EMBL/GenBank/DDBJ whole genome shotgun (WGS) entry which is preliminary data.</text>
</comment>
<feature type="domain" description="HAMP" evidence="11">
    <location>
        <begin position="292"/>
        <end position="344"/>
    </location>
</feature>
<dbReference type="GO" id="GO:0000155">
    <property type="term" value="F:phosphorelay sensor kinase activity"/>
    <property type="evidence" value="ECO:0007669"/>
    <property type="project" value="InterPro"/>
</dbReference>
<feature type="coiled-coil region" evidence="8">
    <location>
        <begin position="333"/>
        <end position="366"/>
    </location>
</feature>
<dbReference type="InterPro" id="IPR003660">
    <property type="entry name" value="HAMP_dom"/>
</dbReference>
<dbReference type="CDD" id="cd06225">
    <property type="entry name" value="HAMP"/>
    <property type="match status" value="1"/>
</dbReference>
<feature type="transmembrane region" description="Helical" evidence="9">
    <location>
        <begin position="267"/>
        <end position="286"/>
    </location>
</feature>
<keyword evidence="7" id="KW-0902">Two-component regulatory system</keyword>
<keyword evidence="9" id="KW-0812">Transmembrane</keyword>
<comment type="subcellular location">
    <subcellularLocation>
        <location evidence="2">Membrane</location>
    </subcellularLocation>
</comment>
<evidence type="ECO:0000256" key="3">
    <source>
        <dbReference type="ARBA" id="ARBA00012438"/>
    </source>
</evidence>
<comment type="catalytic activity">
    <reaction evidence="1">
        <text>ATP + protein L-histidine = ADP + protein N-phospho-L-histidine.</text>
        <dbReference type="EC" id="2.7.13.3"/>
    </reaction>
</comment>
<dbReference type="SMART" id="SM00304">
    <property type="entry name" value="HAMP"/>
    <property type="match status" value="1"/>
</dbReference>
<dbReference type="EMBL" id="JACOQI010000005">
    <property type="protein sequence ID" value="MBC5770141.1"/>
    <property type="molecule type" value="Genomic_DNA"/>
</dbReference>
<keyword evidence="9" id="KW-0472">Membrane</keyword>
<keyword evidence="5" id="KW-0808">Transferase</keyword>
<dbReference type="PANTHER" id="PTHR34220:SF7">
    <property type="entry name" value="SENSOR HISTIDINE KINASE YPDA"/>
    <property type="match status" value="1"/>
</dbReference>
<evidence type="ECO:0000256" key="7">
    <source>
        <dbReference type="ARBA" id="ARBA00023012"/>
    </source>
</evidence>
<keyword evidence="6 12" id="KW-0418">Kinase</keyword>
<sequence length="561" mass="61587">MKNASFRQKLLTSFLAIGILPLLICTLLMLNIFRLSLTRSAADAAETQLDAMSGELSGLLSDCETVMEKLCAEPAVAAALDRSELDEQRVYSVLYRAAAPVLGGASLSVYGADGRQLYSTSSQPASGSLSPRWGLLAAAADGGVVYRGASSKSSACIQAACAVRRGSVPLGYVVADVTAAQLTALFDGQYTATSRLLLLDPFWDQVYASSDLPAKTLAARLRSQLLAGQALSDSHGAYDYFVRQEPRSGFCLVLQQPKPMTEGTAELMYLVAGLSLLLCLGLCVLASMRFSRQLFEPIRALNSAMREVEEGNLNVQLDNRRIDEMGQLSGRFNRMAQRLRQNLKDSLRQQRELNEAQIRMMQAQLNPHFLYNTLDTIKWMGKIHQAPEIATISADLADILRSSISADELVPLRQELRLVERYVEIQNIRFSGAFALTVEVDEPLRDVPVPKLMLQPLVENAILHGFRDRSGGEIRISAYRAEEDLILTVRDNGCGVPEEVLAQYRDGAPRPGGHFGLHNVDAILRIRYGPDRGVRFVPVQGEGACIRITLPVFRKGEEPPC</sequence>
<evidence type="ECO:0000256" key="5">
    <source>
        <dbReference type="ARBA" id="ARBA00022679"/>
    </source>
</evidence>